<dbReference type="InterPro" id="IPR032710">
    <property type="entry name" value="NTF2-like_dom_sf"/>
</dbReference>
<gene>
    <name evidence="4" type="ORF">HJC23_003630</name>
</gene>
<feature type="transmembrane region" description="Helical" evidence="1">
    <location>
        <begin position="397"/>
        <end position="418"/>
    </location>
</feature>
<evidence type="ECO:0000256" key="2">
    <source>
        <dbReference type="SAM" id="SignalP"/>
    </source>
</evidence>
<feature type="transmembrane region" description="Helical" evidence="1">
    <location>
        <begin position="484"/>
        <end position="504"/>
    </location>
</feature>
<evidence type="ECO:0000313" key="5">
    <source>
        <dbReference type="Proteomes" id="UP001516023"/>
    </source>
</evidence>
<keyword evidence="2" id="KW-0732">Signal</keyword>
<proteinExistence type="predicted"/>
<feature type="domain" description="SnoaL-like" evidence="3">
    <location>
        <begin position="260"/>
        <end position="356"/>
    </location>
</feature>
<evidence type="ECO:0000259" key="3">
    <source>
        <dbReference type="Pfam" id="PF12680"/>
    </source>
</evidence>
<keyword evidence="1" id="KW-1133">Transmembrane helix</keyword>
<reference evidence="4 5" key="1">
    <citation type="journal article" date="2020" name="G3 (Bethesda)">
        <title>Improved Reference Genome for Cyclotella cryptica CCMP332, a Model for Cell Wall Morphogenesis, Salinity Adaptation, and Lipid Production in Diatoms (Bacillariophyta).</title>
        <authorList>
            <person name="Roberts W.R."/>
            <person name="Downey K.M."/>
            <person name="Ruck E.C."/>
            <person name="Traller J.C."/>
            <person name="Alverson A.J."/>
        </authorList>
    </citation>
    <scope>NUCLEOTIDE SEQUENCE [LARGE SCALE GENOMIC DNA]</scope>
    <source>
        <strain evidence="4 5">CCMP332</strain>
    </source>
</reference>
<feature type="chain" id="PRO_5044805081" description="SnoaL-like domain-containing protein" evidence="2">
    <location>
        <begin position="19"/>
        <end position="639"/>
    </location>
</feature>
<keyword evidence="5" id="KW-1185">Reference proteome</keyword>
<evidence type="ECO:0000313" key="4">
    <source>
        <dbReference type="EMBL" id="KAL3800334.1"/>
    </source>
</evidence>
<feature type="transmembrane region" description="Helical" evidence="1">
    <location>
        <begin position="455"/>
        <end position="472"/>
    </location>
</feature>
<evidence type="ECO:0000256" key="1">
    <source>
        <dbReference type="SAM" id="Phobius"/>
    </source>
</evidence>
<feature type="signal peptide" evidence="2">
    <location>
        <begin position="1"/>
        <end position="18"/>
    </location>
</feature>
<dbReference type="EMBL" id="JABMIG020000033">
    <property type="protein sequence ID" value="KAL3800334.1"/>
    <property type="molecule type" value="Genomic_DNA"/>
</dbReference>
<feature type="transmembrane region" description="Helical" evidence="1">
    <location>
        <begin position="571"/>
        <end position="593"/>
    </location>
</feature>
<protein>
    <recommendedName>
        <fullName evidence="3">SnoaL-like domain-containing protein</fullName>
    </recommendedName>
</protein>
<dbReference type="AlphaFoldDB" id="A0ABD3QIS3"/>
<name>A0ABD3QIS3_9STRA</name>
<accession>A0ABD3QIS3</accession>
<organism evidence="4 5">
    <name type="scientific">Cyclotella cryptica</name>
    <dbReference type="NCBI Taxonomy" id="29204"/>
    <lineage>
        <taxon>Eukaryota</taxon>
        <taxon>Sar</taxon>
        <taxon>Stramenopiles</taxon>
        <taxon>Ochrophyta</taxon>
        <taxon>Bacillariophyta</taxon>
        <taxon>Coscinodiscophyceae</taxon>
        <taxon>Thalassiosirophycidae</taxon>
        <taxon>Stephanodiscales</taxon>
        <taxon>Stephanodiscaceae</taxon>
        <taxon>Cyclotella</taxon>
    </lineage>
</organism>
<dbReference type="SUPFAM" id="SSF54427">
    <property type="entry name" value="NTF2-like"/>
    <property type="match status" value="2"/>
</dbReference>
<sequence>MGFATLAANLAAVQTATAFIAPSTITRGTPTATSPHFNHAVIQSSSQIFMLKQETYNPISAVLDLFNPNNLLLNLSPPGTANTISSKDEEVVTSFINALNSRTPPSELLQYFNDDINYIDTAYYNPIIGKDALLKHWQLHVNSSPLSSFSLDNSQVIVIDDIVSATNKVCVIYHLATTGGQIIEDSTHITFYYLSPQDGGGRTKISRVFDVAEPASPKPGDAGLKLLKSVSTLIGDKSIVISNDTLAKAPNDDSSNVSVVEKYFDAWNQRDMNSAISLFTPTCQMRDLQYDDAFSGRDEFKKHLMRVKECLPSSFNFVVDDIAVSKTKAGVLWHVENNGDPLAFTRGCSFYKIDEKSGLIESGFEIPEKAPPKQGYLNTLKSRFEAEPVRFIPAAIWVAYMYLLFISDGILPGANALALEQRTWEEVRDLSLNFFLVAPSLHLPFSPVVHPMLEGVFNLLLAWAAMFAGFLSDERKDKPNLLPFGPMLVGMQFLTSGFLLPYLFTRTVETKSDVHREDIDGDIQTLVAEWRPLGGFLGLVGAASVFWGLFARPEYGAFTERYASFGDLLSIDRVGSSFIVDLVIFAVFQSWFVDDDLKRRGVQAGDLSLLRNVAKYVPFFGLAAYLSFRPLLPSRELSE</sequence>
<dbReference type="Gene3D" id="3.10.450.50">
    <property type="match status" value="2"/>
</dbReference>
<dbReference type="PANTHER" id="PTHR36367:SF2">
    <property type="entry name" value="TRANSMEMBRANE PROTEIN"/>
    <property type="match status" value="1"/>
</dbReference>
<keyword evidence="1" id="KW-0812">Transmembrane</keyword>
<dbReference type="PANTHER" id="PTHR36367">
    <property type="entry name" value="TRANSMEMBRANE PROTEIN"/>
    <property type="match status" value="1"/>
</dbReference>
<feature type="transmembrane region" description="Helical" evidence="1">
    <location>
        <begin position="533"/>
        <end position="550"/>
    </location>
</feature>
<keyword evidence="1" id="KW-0472">Membrane</keyword>
<dbReference type="InterPro" id="IPR037401">
    <property type="entry name" value="SnoaL-like"/>
</dbReference>
<comment type="caution">
    <text evidence="4">The sequence shown here is derived from an EMBL/GenBank/DDBJ whole genome shotgun (WGS) entry which is preliminary data.</text>
</comment>
<dbReference type="Proteomes" id="UP001516023">
    <property type="component" value="Unassembled WGS sequence"/>
</dbReference>
<dbReference type="Pfam" id="PF12680">
    <property type="entry name" value="SnoaL_2"/>
    <property type="match status" value="1"/>
</dbReference>